<evidence type="ECO:0000256" key="16">
    <source>
        <dbReference type="ARBA" id="ARBA00047388"/>
    </source>
</evidence>
<dbReference type="NCBIfam" id="NF001419">
    <property type="entry name" value="PRK00293.1"/>
    <property type="match status" value="1"/>
</dbReference>
<evidence type="ECO:0000256" key="1">
    <source>
        <dbReference type="ARBA" id="ARBA00004429"/>
    </source>
</evidence>
<evidence type="ECO:0000256" key="6">
    <source>
        <dbReference type="ARBA" id="ARBA00022692"/>
    </source>
</evidence>
<comment type="caution">
    <text evidence="20">The sequence shown here is derived from an EMBL/GenBank/DDBJ whole genome shotgun (WGS) entry which is preliminary data.</text>
</comment>
<dbReference type="InterPro" id="IPR022910">
    <property type="entry name" value="Thiol_diS_interchange_DbsD"/>
</dbReference>
<comment type="similarity">
    <text evidence="2 18">Belongs to the thioredoxin family. DsbD subfamily.</text>
</comment>
<feature type="transmembrane region" description="Helical" evidence="18">
    <location>
        <begin position="216"/>
        <end position="246"/>
    </location>
</feature>
<proteinExistence type="inferred from homology"/>
<evidence type="ECO:0000256" key="10">
    <source>
        <dbReference type="ARBA" id="ARBA00022989"/>
    </source>
</evidence>
<dbReference type="GO" id="GO:0047134">
    <property type="term" value="F:protein-disulfide reductase [NAD(P)H] activity"/>
    <property type="evidence" value="ECO:0007669"/>
    <property type="project" value="UniProtKB-EC"/>
</dbReference>
<evidence type="ECO:0000256" key="9">
    <source>
        <dbReference type="ARBA" id="ARBA00022982"/>
    </source>
</evidence>
<evidence type="ECO:0000256" key="13">
    <source>
        <dbReference type="ARBA" id="ARBA00023136"/>
    </source>
</evidence>
<keyword evidence="21" id="KW-1185">Reference proteome</keyword>
<evidence type="ECO:0000256" key="17">
    <source>
        <dbReference type="ARBA" id="ARBA00047804"/>
    </source>
</evidence>
<organism evidence="20 21">
    <name type="scientific">Iodobacter violaceini</name>
    <dbReference type="NCBI Taxonomy" id="3044271"/>
    <lineage>
        <taxon>Bacteria</taxon>
        <taxon>Pseudomonadati</taxon>
        <taxon>Pseudomonadota</taxon>
        <taxon>Betaproteobacteria</taxon>
        <taxon>Neisseriales</taxon>
        <taxon>Chitinibacteraceae</taxon>
        <taxon>Iodobacter</taxon>
    </lineage>
</organism>
<comment type="catalytic activity">
    <reaction evidence="16 18">
        <text>[protein]-dithiol + NAD(+) = [protein]-disulfide + NADH + H(+)</text>
        <dbReference type="Rhea" id="RHEA:18749"/>
        <dbReference type="Rhea" id="RHEA-COMP:10593"/>
        <dbReference type="Rhea" id="RHEA-COMP:10594"/>
        <dbReference type="ChEBI" id="CHEBI:15378"/>
        <dbReference type="ChEBI" id="CHEBI:29950"/>
        <dbReference type="ChEBI" id="CHEBI:50058"/>
        <dbReference type="ChEBI" id="CHEBI:57540"/>
        <dbReference type="ChEBI" id="CHEBI:57945"/>
        <dbReference type="EC" id="1.8.1.8"/>
    </reaction>
</comment>
<keyword evidence="7 18" id="KW-0732">Signal</keyword>
<dbReference type="Proteomes" id="UP000712570">
    <property type="component" value="Unassembled WGS sequence"/>
</dbReference>
<evidence type="ECO:0000256" key="3">
    <source>
        <dbReference type="ARBA" id="ARBA00022448"/>
    </source>
</evidence>
<feature type="disulfide bond" description="Redox-active" evidence="18">
    <location>
        <begin position="541"/>
        <end position="544"/>
    </location>
</feature>
<feature type="transmembrane region" description="Helical" evidence="18">
    <location>
        <begin position="414"/>
        <end position="431"/>
    </location>
</feature>
<evidence type="ECO:0000256" key="4">
    <source>
        <dbReference type="ARBA" id="ARBA00022475"/>
    </source>
</evidence>
<keyword evidence="8 18" id="KW-0201">Cytochrome c-type biogenesis</keyword>
<dbReference type="Gene3D" id="3.40.30.10">
    <property type="entry name" value="Glutaredoxin"/>
    <property type="match status" value="1"/>
</dbReference>
<dbReference type="Gene3D" id="2.60.40.1250">
    <property type="entry name" value="Thiol:disulfide interchange protein DsbD, N-terminal domain"/>
    <property type="match status" value="1"/>
</dbReference>
<dbReference type="SUPFAM" id="SSF74863">
    <property type="entry name" value="Thiol:disulfide interchange protein DsbD, N-terminal domain (DsbD-alpha)"/>
    <property type="match status" value="1"/>
</dbReference>
<dbReference type="HAMAP" id="MF_00399">
    <property type="entry name" value="DbsD"/>
    <property type="match status" value="1"/>
</dbReference>
<evidence type="ECO:0000256" key="5">
    <source>
        <dbReference type="ARBA" id="ARBA00022519"/>
    </source>
</evidence>
<dbReference type="InterPro" id="IPR036929">
    <property type="entry name" value="DsbDN_sf"/>
</dbReference>
<comment type="function">
    <text evidence="18">Required to facilitate the formation of correct disulfide bonds in some periplasmic proteins and for the assembly of the periplasmic c-type cytochromes. Acts by transferring electrons from cytoplasmic thioredoxin to the periplasm. This transfer involves a cascade of disulfide bond formation and reduction steps.</text>
</comment>
<dbReference type="InterPro" id="IPR028250">
    <property type="entry name" value="DsbDN"/>
</dbReference>
<dbReference type="InterPro" id="IPR003834">
    <property type="entry name" value="Cyt_c_assmbl_TM_dom"/>
</dbReference>
<evidence type="ECO:0000313" key="21">
    <source>
        <dbReference type="Proteomes" id="UP000712570"/>
    </source>
</evidence>
<keyword evidence="12 18" id="KW-0520">NAD</keyword>
<dbReference type="PROSITE" id="PS00194">
    <property type="entry name" value="THIOREDOXIN_1"/>
    <property type="match status" value="1"/>
</dbReference>
<evidence type="ECO:0000256" key="8">
    <source>
        <dbReference type="ARBA" id="ARBA00022748"/>
    </source>
</evidence>
<dbReference type="CDD" id="cd02953">
    <property type="entry name" value="DsbDgamma"/>
    <property type="match status" value="1"/>
</dbReference>
<dbReference type="InterPro" id="IPR036249">
    <property type="entry name" value="Thioredoxin-like_sf"/>
</dbReference>
<evidence type="ECO:0000256" key="2">
    <source>
        <dbReference type="ARBA" id="ARBA00007241"/>
    </source>
</evidence>
<keyword evidence="11 18" id="KW-0560">Oxidoreductase</keyword>
<feature type="domain" description="Thioredoxin" evidence="19">
    <location>
        <begin position="486"/>
        <end position="624"/>
    </location>
</feature>
<feature type="disulfide bond" description="Redox-active" evidence="18">
    <location>
        <begin position="233"/>
        <end position="355"/>
    </location>
</feature>
<keyword evidence="5 18" id="KW-0997">Cell inner membrane</keyword>
<keyword evidence="6 18" id="KW-0812">Transmembrane</keyword>
<keyword evidence="10 18" id="KW-1133">Transmembrane helix</keyword>
<feature type="transmembrane region" description="Helical" evidence="18">
    <location>
        <begin position="374"/>
        <end position="402"/>
    </location>
</feature>
<keyword evidence="4 18" id="KW-1003">Cell membrane</keyword>
<dbReference type="InterPro" id="IPR017937">
    <property type="entry name" value="Thioredoxin_CS"/>
</dbReference>
<dbReference type="InterPro" id="IPR035671">
    <property type="entry name" value="DsbD_gamma"/>
</dbReference>
<keyword evidence="9 18" id="KW-0249">Electron transport</keyword>
<feature type="disulfide bond" description="Redox-active" evidence="18">
    <location>
        <begin position="119"/>
        <end position="125"/>
    </location>
</feature>
<dbReference type="SUPFAM" id="SSF52833">
    <property type="entry name" value="Thioredoxin-like"/>
    <property type="match status" value="1"/>
</dbReference>
<feature type="transmembrane region" description="Helical" evidence="18">
    <location>
        <begin position="293"/>
        <end position="314"/>
    </location>
</feature>
<dbReference type="Pfam" id="PF02683">
    <property type="entry name" value="DsbD_TM"/>
    <property type="match status" value="1"/>
</dbReference>
<evidence type="ECO:0000256" key="7">
    <source>
        <dbReference type="ARBA" id="ARBA00022729"/>
    </source>
</evidence>
<dbReference type="PROSITE" id="PS51352">
    <property type="entry name" value="THIOREDOXIN_2"/>
    <property type="match status" value="1"/>
</dbReference>
<evidence type="ECO:0000256" key="11">
    <source>
        <dbReference type="ARBA" id="ARBA00023002"/>
    </source>
</evidence>
<protein>
    <recommendedName>
        <fullName evidence="18">Thiol:disulfide interchange protein DsbD</fullName>
        <ecNumber evidence="18">1.8.1.8</ecNumber>
    </recommendedName>
    <alternativeName>
        <fullName evidence="18">Protein-disulfide reductase</fullName>
        <shortName evidence="18">Disulfide reductase</shortName>
    </alternativeName>
</protein>
<feature type="transmembrane region" description="Helical" evidence="18">
    <location>
        <begin position="467"/>
        <end position="487"/>
    </location>
</feature>
<sequence length="625" mass="65850" precursor="true">MLKILSALLCVISMMAWAEPDTEFLEPEQALKMSASARDHQTVEVRFAIAQGYYLYKNKLKISADQGVQLGDIDFPASLPHDDPNFGKVETYRGQLVLPVQIKNPSAQQFKLTVIAQGCADAGLCYPPITQIADIKLAALARSKAPAAAVLASAIKPAVSAETPVTKELAKETLASASVASAVLVSAVAPAVAAPLAQASDAGQINSLLGSGNLTLILFSFFGFGLLLALTPCVFPMMPILSGIIIGHGDQISKKRAFVLSLFYVLGMAVSYAAAGVAAGLSGSMLSAALQNIWVLGAFALVFVLLSLSMFGFYELQLPASLQSKISGSANRQQGGSLLGVLIMGALSALIVGPCVAAPLAGALLYIAQTHNAVLGGAALFVMALGMGVPLIMVACAASALPRAGAWMENIKKVFGVLLLAVAIWLVSPVLPAVFAMLAWAALLIISAIFLRAIDPLPADSKGWPRFCKGLGVIALLAGSALLIGALSGGRDPLQPLQGLQAQAKAEPYPEFSKVSTLAQLERELAQTNQPVMLDFYADWCVSCKEMEKLTFSNSEVAARMGQMKRLQVDVTANTDDDKALLKRFKLFGPPGIIFFNKEGKELQSSIGFKSAEPFKQLLDQVLAK</sequence>
<feature type="chain" id="PRO_5044926938" description="Thiol:disulfide interchange protein DsbD" evidence="18">
    <location>
        <begin position="19"/>
        <end position="625"/>
    </location>
</feature>
<dbReference type="EC" id="1.8.1.8" evidence="18"/>
<gene>
    <name evidence="18 20" type="primary">dsbD</name>
    <name evidence="20" type="ORF">HA050_01305</name>
</gene>
<evidence type="ECO:0000256" key="18">
    <source>
        <dbReference type="HAMAP-Rule" id="MF_00399"/>
    </source>
</evidence>
<feature type="transmembrane region" description="Helical" evidence="18">
    <location>
        <begin position="258"/>
        <end position="281"/>
    </location>
</feature>
<evidence type="ECO:0000259" key="19">
    <source>
        <dbReference type="PROSITE" id="PS51352"/>
    </source>
</evidence>
<keyword evidence="13 18" id="KW-0472">Membrane</keyword>
<evidence type="ECO:0000256" key="14">
    <source>
        <dbReference type="ARBA" id="ARBA00023157"/>
    </source>
</evidence>
<dbReference type="EMBL" id="JAAOLX010000001">
    <property type="protein sequence ID" value="NHQ84755.1"/>
    <property type="molecule type" value="Genomic_DNA"/>
</dbReference>
<evidence type="ECO:0000256" key="12">
    <source>
        <dbReference type="ARBA" id="ARBA00023027"/>
    </source>
</evidence>
<comment type="subcellular location">
    <subcellularLocation>
        <location evidence="1 18">Cell inner membrane</location>
        <topology evidence="1 18">Multi-pass membrane protein</topology>
    </subcellularLocation>
</comment>
<keyword evidence="3 18" id="KW-0813">Transport</keyword>
<name>A0ABX0KKY8_9NEIS</name>
<dbReference type="Pfam" id="PF13899">
    <property type="entry name" value="Thioredoxin_7"/>
    <property type="match status" value="1"/>
</dbReference>
<dbReference type="RefSeq" id="WP_166821081.1">
    <property type="nucleotide sequence ID" value="NZ_JAAOLX010000001.1"/>
</dbReference>
<feature type="transmembrane region" description="Helical" evidence="18">
    <location>
        <begin position="335"/>
        <end position="368"/>
    </location>
</feature>
<reference evidence="20 21" key="1">
    <citation type="submission" date="2020-03" db="EMBL/GenBank/DDBJ databases">
        <title>Draft genome sequence of environmentally isolated violet-colored cultures.</title>
        <authorList>
            <person name="Wilson H.S."/>
        </authorList>
    </citation>
    <scope>NUCLEOTIDE SEQUENCE [LARGE SCALE GENOMIC DNA]</scope>
    <source>
        <strain evidence="20 21">HSC-16F04</strain>
    </source>
</reference>
<dbReference type="PANTHER" id="PTHR32234">
    <property type="entry name" value="THIOL:DISULFIDE INTERCHANGE PROTEIN DSBD"/>
    <property type="match status" value="1"/>
</dbReference>
<feature type="signal peptide" evidence="18">
    <location>
        <begin position="1"/>
        <end position="18"/>
    </location>
</feature>
<dbReference type="PANTHER" id="PTHR32234:SF0">
    <property type="entry name" value="THIOL:DISULFIDE INTERCHANGE PROTEIN DSBD"/>
    <property type="match status" value="1"/>
</dbReference>
<dbReference type="InterPro" id="IPR013766">
    <property type="entry name" value="Thioredoxin_domain"/>
</dbReference>
<comment type="catalytic activity">
    <reaction evidence="17 18">
        <text>[protein]-dithiol + NADP(+) = [protein]-disulfide + NADPH + H(+)</text>
        <dbReference type="Rhea" id="RHEA:18753"/>
        <dbReference type="Rhea" id="RHEA-COMP:10593"/>
        <dbReference type="Rhea" id="RHEA-COMP:10594"/>
        <dbReference type="ChEBI" id="CHEBI:15378"/>
        <dbReference type="ChEBI" id="CHEBI:29950"/>
        <dbReference type="ChEBI" id="CHEBI:50058"/>
        <dbReference type="ChEBI" id="CHEBI:57783"/>
        <dbReference type="ChEBI" id="CHEBI:58349"/>
        <dbReference type="EC" id="1.8.1.8"/>
    </reaction>
</comment>
<keyword evidence="14 18" id="KW-1015">Disulfide bond</keyword>
<accession>A0ABX0KKY8</accession>
<keyword evidence="15 18" id="KW-0676">Redox-active center</keyword>
<evidence type="ECO:0000256" key="15">
    <source>
        <dbReference type="ARBA" id="ARBA00023284"/>
    </source>
</evidence>
<dbReference type="Pfam" id="PF11412">
    <property type="entry name" value="DsbD_N"/>
    <property type="match status" value="1"/>
</dbReference>
<evidence type="ECO:0000313" key="20">
    <source>
        <dbReference type="EMBL" id="NHQ84755.1"/>
    </source>
</evidence>
<feature type="transmembrane region" description="Helical" evidence="18">
    <location>
        <begin position="437"/>
        <end position="455"/>
    </location>
</feature>